<accession>A0A4D6LPE2</accession>
<dbReference type="Pfam" id="PF01535">
    <property type="entry name" value="PPR"/>
    <property type="match status" value="3"/>
</dbReference>
<keyword evidence="3" id="KW-0255">Endonuclease</keyword>
<evidence type="ECO:0000256" key="2">
    <source>
        <dbReference type="PROSITE-ProRule" id="PRU00708"/>
    </source>
</evidence>
<proteinExistence type="predicted"/>
<keyword evidence="3" id="KW-0540">Nuclease</keyword>
<reference evidence="3 4" key="1">
    <citation type="submission" date="2019-04" db="EMBL/GenBank/DDBJ databases">
        <title>An improved genome assembly and genetic linkage map for asparagus bean, Vigna unguiculata ssp. sesquipedialis.</title>
        <authorList>
            <person name="Xia Q."/>
            <person name="Zhang R."/>
            <person name="Dong Y."/>
        </authorList>
    </citation>
    <scope>NUCLEOTIDE SEQUENCE [LARGE SCALE GENOMIC DNA]</scope>
    <source>
        <tissue evidence="3">Leaf</tissue>
    </source>
</reference>
<dbReference type="InterPro" id="IPR046960">
    <property type="entry name" value="PPR_At4g14850-like_plant"/>
</dbReference>
<dbReference type="AlphaFoldDB" id="A0A4D6LPE2"/>
<gene>
    <name evidence="3" type="ORF">DEO72_LG4g1298</name>
</gene>
<dbReference type="GO" id="GO:0004519">
    <property type="term" value="F:endonuclease activity"/>
    <property type="evidence" value="ECO:0007669"/>
    <property type="project" value="UniProtKB-KW"/>
</dbReference>
<evidence type="ECO:0000256" key="1">
    <source>
        <dbReference type="ARBA" id="ARBA00022737"/>
    </source>
</evidence>
<dbReference type="NCBIfam" id="TIGR00756">
    <property type="entry name" value="PPR"/>
    <property type="match status" value="5"/>
</dbReference>
<feature type="repeat" description="PPR" evidence="2">
    <location>
        <begin position="302"/>
        <end position="336"/>
    </location>
</feature>
<dbReference type="Pfam" id="PF20431">
    <property type="entry name" value="E_motif"/>
    <property type="match status" value="1"/>
</dbReference>
<dbReference type="InterPro" id="IPR002885">
    <property type="entry name" value="PPR_rpt"/>
</dbReference>
<dbReference type="EMBL" id="CP039348">
    <property type="protein sequence ID" value="QCD90343.1"/>
    <property type="molecule type" value="Genomic_DNA"/>
</dbReference>
<dbReference type="Proteomes" id="UP000501690">
    <property type="component" value="Linkage Group LG4"/>
</dbReference>
<dbReference type="Pfam" id="PF13041">
    <property type="entry name" value="PPR_2"/>
    <property type="match status" value="1"/>
</dbReference>
<keyword evidence="4" id="KW-1185">Reference proteome</keyword>
<dbReference type="FunFam" id="1.25.40.10:FF:000184">
    <property type="entry name" value="Pentatricopeptide repeat-containing protein, chloroplastic"/>
    <property type="match status" value="1"/>
</dbReference>
<sequence>MSSCSKRCLVLLEKCKNMKHLKQAHAQVFITGLHTNTFALSRLLAFCSHPHHGSLIYACRLFQHIHHPTLCICNTLIKAFLLKAKFYDTLHVFTKMLQSGLYPDNYTIPYVLKACAALHSCSLGQMVHGYSSKSGLLFDIFVGNSLMAMYSVCGDVVAARYVFDEIPRLSAVSWSVMISGYAKVGDVDSARLFFDEAPEKDRGIWGAMISGYVQNSCFKEGLYLFRLLQLTEVVPDESICVSILSACAHLGALDIGIWIHRYLNRAAVPLSIRLSTSLLDMYAKCGNLDLAKRLFDLMPERDIVCWNAMISAMALHGDGANALKLFSDMEKAGMKPDDITFIAVFTACSYSGMSHEGLQLLYKMCSVHKMEPKSEHYSCLVDLLSRAGRFEEAMVMMRRISNSGNASEETLAWRAFLSACCNHGQAQLAERAAERLLRLQNHSGVYVLLSNIYSASGKHSDARRVRDMMRNKGVDKVPGSSSVEIGGVVSEFIAGEETHPMMKEIHSVLEKMHLQLLD</sequence>
<dbReference type="SUPFAM" id="SSF48452">
    <property type="entry name" value="TPR-like"/>
    <property type="match status" value="1"/>
</dbReference>
<feature type="repeat" description="PPR" evidence="2">
    <location>
        <begin position="170"/>
        <end position="200"/>
    </location>
</feature>
<keyword evidence="3" id="KW-0378">Hydrolase</keyword>
<dbReference type="Gene3D" id="1.25.40.10">
    <property type="entry name" value="Tetratricopeptide repeat domain"/>
    <property type="match status" value="4"/>
</dbReference>
<dbReference type="FunFam" id="1.25.40.10:FF:001095">
    <property type="entry name" value="Pentatricopeptide repeat-containing protein At2g34400"/>
    <property type="match status" value="1"/>
</dbReference>
<dbReference type="PANTHER" id="PTHR47926">
    <property type="entry name" value="PENTATRICOPEPTIDE REPEAT-CONTAINING PROTEIN"/>
    <property type="match status" value="1"/>
</dbReference>
<dbReference type="PANTHER" id="PTHR47926:SF352">
    <property type="entry name" value="REPEAT-CONTAINING PROTEIN, PUTATIVE-RELATED"/>
    <property type="match status" value="1"/>
</dbReference>
<name>A0A4D6LPE2_VIGUN</name>
<protein>
    <submittedName>
        <fullName evidence="3">Structure-specific endonuclease subunit SLX1</fullName>
    </submittedName>
</protein>
<evidence type="ECO:0000313" key="4">
    <source>
        <dbReference type="Proteomes" id="UP000501690"/>
    </source>
</evidence>
<dbReference type="GO" id="GO:0009451">
    <property type="term" value="P:RNA modification"/>
    <property type="evidence" value="ECO:0007669"/>
    <property type="project" value="InterPro"/>
</dbReference>
<dbReference type="InterPro" id="IPR011990">
    <property type="entry name" value="TPR-like_helical_dom_sf"/>
</dbReference>
<dbReference type="PROSITE" id="PS51375">
    <property type="entry name" value="PPR"/>
    <property type="match status" value="3"/>
</dbReference>
<feature type="repeat" description="PPR" evidence="2">
    <location>
        <begin position="373"/>
        <end position="407"/>
    </location>
</feature>
<dbReference type="InterPro" id="IPR046848">
    <property type="entry name" value="E_motif"/>
</dbReference>
<organism evidence="3 4">
    <name type="scientific">Vigna unguiculata</name>
    <name type="common">Cowpea</name>
    <dbReference type="NCBI Taxonomy" id="3917"/>
    <lineage>
        <taxon>Eukaryota</taxon>
        <taxon>Viridiplantae</taxon>
        <taxon>Streptophyta</taxon>
        <taxon>Embryophyta</taxon>
        <taxon>Tracheophyta</taxon>
        <taxon>Spermatophyta</taxon>
        <taxon>Magnoliopsida</taxon>
        <taxon>eudicotyledons</taxon>
        <taxon>Gunneridae</taxon>
        <taxon>Pentapetalae</taxon>
        <taxon>rosids</taxon>
        <taxon>fabids</taxon>
        <taxon>Fabales</taxon>
        <taxon>Fabaceae</taxon>
        <taxon>Papilionoideae</taxon>
        <taxon>50 kb inversion clade</taxon>
        <taxon>NPAAA clade</taxon>
        <taxon>indigoferoid/millettioid clade</taxon>
        <taxon>Phaseoleae</taxon>
        <taxon>Vigna</taxon>
    </lineage>
</organism>
<evidence type="ECO:0000313" key="3">
    <source>
        <dbReference type="EMBL" id="QCD90343.1"/>
    </source>
</evidence>
<keyword evidence="1" id="KW-0677">Repeat</keyword>
<dbReference type="FunFam" id="1.25.40.10:FF:000348">
    <property type="entry name" value="Pentatricopeptide repeat-containing protein chloroplastic"/>
    <property type="match status" value="1"/>
</dbReference>
<dbReference type="GO" id="GO:0003723">
    <property type="term" value="F:RNA binding"/>
    <property type="evidence" value="ECO:0007669"/>
    <property type="project" value="InterPro"/>
</dbReference>